<sequence>MAEIINSNRTRSNNNQNALINVSDGLLHGLFFKAALTYARTFPRPVRRFLEFVVLMKAITAFFVLAYIHIVFSRTPTNCLDHIKDDWPRDGILRVEILRNAAEDYNIEKSYAKEEKLRQDRLDDIGSVLGILSSDGFVNIEPSAVEEIVNDADENGNRKSVSRAEDRYKGQTDVKNYPTSPVRKEHMESTMWNNPQLDISKLEESELKIQNDRNGDSNGDESTNDHLVRDNASLTNKTQLGSDEILISPLKTSVSEVEKLVRAVWPEDEYIVEYSLEYGFLRLSPATRSRLNIPVKIVTLDPNQDKCFGDSFSRFILDEFLGYDDLLMASIKTLAESEDNKGYLRNVVTGEHYRFVSMWMARSSYLAAFFIMIVFTISISMLLRYSHHQLFVFVVDLLQMLEFNVTISFPVGPLLTVILALVGMEAIMSEFFNDTTTAFYIILIVWFADQYDAICCLSAITKRHWLRFFYLYHFSFYAYHYRFNGQYSGLALVTSWLFIQHSMLYFFHHYELPLILQQAHLQQILLRNPQGRGISTVDLNVSPASPDGDLQAGETRTSTFRRVVRGEGLELIIQRVLTRRTDSAEMEVRTAGNGSNRAAEDSRLSTDGSDAAEEGNSTSTPRERARDEARNPSRTSSSDCREQKENETLGVTETSPGGSSLRERNFHSDGSSGQVEPPL</sequence>
<feature type="compositionally biased region" description="Polar residues" evidence="1">
    <location>
        <begin position="668"/>
        <end position="679"/>
    </location>
</feature>
<feature type="region of interest" description="Disordered" evidence="1">
    <location>
        <begin position="582"/>
        <end position="679"/>
    </location>
</feature>
<gene>
    <name evidence="3" type="ORF">RUM43_014503</name>
</gene>
<dbReference type="PANTHER" id="PTHR21650:SF4">
    <property type="entry name" value="MEMBRALIN"/>
    <property type="match status" value="1"/>
</dbReference>
<proteinExistence type="predicted"/>
<dbReference type="GO" id="GO:1904294">
    <property type="term" value="P:positive regulation of ERAD pathway"/>
    <property type="evidence" value="ECO:0007669"/>
    <property type="project" value="TreeGrafter"/>
</dbReference>
<accession>A0AAN8Q1Z0</accession>
<dbReference type="Pfam" id="PF09746">
    <property type="entry name" value="Membralin"/>
    <property type="match status" value="1"/>
</dbReference>
<evidence type="ECO:0000313" key="4">
    <source>
        <dbReference type="Proteomes" id="UP001372834"/>
    </source>
</evidence>
<feature type="transmembrane region" description="Helical" evidence="2">
    <location>
        <begin position="439"/>
        <end position="460"/>
    </location>
</feature>
<reference evidence="3 4" key="1">
    <citation type="submission" date="2023-10" db="EMBL/GenBank/DDBJ databases">
        <title>Genomes of two closely related lineages of the louse Polyplax serrata with different host specificities.</title>
        <authorList>
            <person name="Martinu J."/>
            <person name="Tarabai H."/>
            <person name="Stefka J."/>
            <person name="Hypsa V."/>
        </authorList>
    </citation>
    <scope>NUCLEOTIDE SEQUENCE [LARGE SCALE GENOMIC DNA]</scope>
    <source>
        <strain evidence="3">HR10_N</strain>
    </source>
</reference>
<dbReference type="EMBL" id="JAWJWE010000010">
    <property type="protein sequence ID" value="KAK6630518.1"/>
    <property type="molecule type" value="Genomic_DNA"/>
</dbReference>
<evidence type="ECO:0000313" key="3">
    <source>
        <dbReference type="EMBL" id="KAK6630518.1"/>
    </source>
</evidence>
<feature type="transmembrane region" description="Helical" evidence="2">
    <location>
        <begin position="364"/>
        <end position="383"/>
    </location>
</feature>
<evidence type="ECO:0000256" key="1">
    <source>
        <dbReference type="SAM" id="MobiDB-lite"/>
    </source>
</evidence>
<dbReference type="Proteomes" id="UP001372834">
    <property type="component" value="Unassembled WGS sequence"/>
</dbReference>
<evidence type="ECO:0008006" key="5">
    <source>
        <dbReference type="Google" id="ProtNLM"/>
    </source>
</evidence>
<feature type="compositionally biased region" description="Basic and acidic residues" evidence="1">
    <location>
        <begin position="621"/>
        <end position="631"/>
    </location>
</feature>
<keyword evidence="2" id="KW-1133">Transmembrane helix</keyword>
<feature type="compositionally biased region" description="Polar residues" evidence="1">
    <location>
        <begin position="649"/>
        <end position="658"/>
    </location>
</feature>
<feature type="transmembrane region" description="Helical" evidence="2">
    <location>
        <begin position="403"/>
        <end position="427"/>
    </location>
</feature>
<protein>
    <recommendedName>
        <fullName evidence="5">Membralin</fullName>
    </recommendedName>
</protein>
<name>A0AAN8Q1Z0_POLSC</name>
<evidence type="ECO:0000256" key="2">
    <source>
        <dbReference type="SAM" id="Phobius"/>
    </source>
</evidence>
<keyword evidence="2" id="KW-0812">Transmembrane</keyword>
<dbReference type="GO" id="GO:0005783">
    <property type="term" value="C:endoplasmic reticulum"/>
    <property type="evidence" value="ECO:0007669"/>
    <property type="project" value="TreeGrafter"/>
</dbReference>
<dbReference type="PANTHER" id="PTHR21650">
    <property type="entry name" value="MEMBRALIN/KINETOCHORE PROTEIN NUF2"/>
    <property type="match status" value="1"/>
</dbReference>
<comment type="caution">
    <text evidence="3">The sequence shown here is derived from an EMBL/GenBank/DDBJ whole genome shotgun (WGS) entry which is preliminary data.</text>
</comment>
<feature type="compositionally biased region" description="Basic and acidic residues" evidence="1">
    <location>
        <begin position="162"/>
        <end position="172"/>
    </location>
</feature>
<dbReference type="AlphaFoldDB" id="A0AAN8Q1Z0"/>
<feature type="transmembrane region" description="Helical" evidence="2">
    <location>
        <begin position="49"/>
        <end position="72"/>
    </location>
</feature>
<organism evidence="3 4">
    <name type="scientific">Polyplax serrata</name>
    <name type="common">Common mouse louse</name>
    <dbReference type="NCBI Taxonomy" id="468196"/>
    <lineage>
        <taxon>Eukaryota</taxon>
        <taxon>Metazoa</taxon>
        <taxon>Ecdysozoa</taxon>
        <taxon>Arthropoda</taxon>
        <taxon>Hexapoda</taxon>
        <taxon>Insecta</taxon>
        <taxon>Pterygota</taxon>
        <taxon>Neoptera</taxon>
        <taxon>Paraneoptera</taxon>
        <taxon>Psocodea</taxon>
        <taxon>Troctomorpha</taxon>
        <taxon>Phthiraptera</taxon>
        <taxon>Anoplura</taxon>
        <taxon>Polyplacidae</taxon>
        <taxon>Polyplax</taxon>
    </lineage>
</organism>
<dbReference type="InterPro" id="IPR019144">
    <property type="entry name" value="Membralin"/>
</dbReference>
<keyword evidence="2" id="KW-0472">Membrane</keyword>
<feature type="region of interest" description="Disordered" evidence="1">
    <location>
        <begin position="149"/>
        <end position="195"/>
    </location>
</feature>
<dbReference type="GO" id="GO:0034976">
    <property type="term" value="P:response to endoplasmic reticulum stress"/>
    <property type="evidence" value="ECO:0007669"/>
    <property type="project" value="TreeGrafter"/>
</dbReference>